<organism evidence="1 2">
    <name type="scientific">Lactuca sativa</name>
    <name type="common">Garden lettuce</name>
    <dbReference type="NCBI Taxonomy" id="4236"/>
    <lineage>
        <taxon>Eukaryota</taxon>
        <taxon>Viridiplantae</taxon>
        <taxon>Streptophyta</taxon>
        <taxon>Embryophyta</taxon>
        <taxon>Tracheophyta</taxon>
        <taxon>Spermatophyta</taxon>
        <taxon>Magnoliopsida</taxon>
        <taxon>eudicotyledons</taxon>
        <taxon>Gunneridae</taxon>
        <taxon>Pentapetalae</taxon>
        <taxon>asterids</taxon>
        <taxon>campanulids</taxon>
        <taxon>Asterales</taxon>
        <taxon>Asteraceae</taxon>
        <taxon>Cichorioideae</taxon>
        <taxon>Cichorieae</taxon>
        <taxon>Lactucinae</taxon>
        <taxon>Lactuca</taxon>
    </lineage>
</organism>
<accession>A0A9R1XF09</accession>
<protein>
    <submittedName>
        <fullName evidence="1">Uncharacterized protein</fullName>
    </submittedName>
</protein>
<evidence type="ECO:0000313" key="2">
    <source>
        <dbReference type="Proteomes" id="UP000235145"/>
    </source>
</evidence>
<name>A0A9R1XF09_LACSA</name>
<dbReference type="EMBL" id="NBSK02000005">
    <property type="protein sequence ID" value="KAJ0207799.1"/>
    <property type="molecule type" value="Genomic_DNA"/>
</dbReference>
<dbReference type="AlphaFoldDB" id="A0A9R1XF09"/>
<gene>
    <name evidence="1" type="ORF">LSAT_V11C500271170</name>
</gene>
<keyword evidence="2" id="KW-1185">Reference proteome</keyword>
<evidence type="ECO:0000313" key="1">
    <source>
        <dbReference type="EMBL" id="KAJ0207799.1"/>
    </source>
</evidence>
<sequence length="201" mass="23367">MRTRGVSGRTLQPLFWMTSSSYTVSDLEENFRRLTPNARDMLANIGHAKWARAYFPNIRWNVVNIDVSHFFVLSVNQRNVLIIMLTETIRGYIQRSFDECRLMADKIPASLTTVLTSYAEVVLHKRMQKSVRWQATKTPSPLCPKFINLGITCGHAIAASRHSNIHELLDMFWIYYWADVFQTAYQTQTVHPLPPPSEWKY</sequence>
<reference evidence="1 2" key="1">
    <citation type="journal article" date="2017" name="Nat. Commun.">
        <title>Genome assembly with in vitro proximity ligation data and whole-genome triplication in lettuce.</title>
        <authorList>
            <person name="Reyes-Chin-Wo S."/>
            <person name="Wang Z."/>
            <person name="Yang X."/>
            <person name="Kozik A."/>
            <person name="Arikit S."/>
            <person name="Song C."/>
            <person name="Xia L."/>
            <person name="Froenicke L."/>
            <person name="Lavelle D.O."/>
            <person name="Truco M.J."/>
            <person name="Xia R."/>
            <person name="Zhu S."/>
            <person name="Xu C."/>
            <person name="Xu H."/>
            <person name="Xu X."/>
            <person name="Cox K."/>
            <person name="Korf I."/>
            <person name="Meyers B.C."/>
            <person name="Michelmore R.W."/>
        </authorList>
    </citation>
    <scope>NUCLEOTIDE SEQUENCE [LARGE SCALE GENOMIC DNA]</scope>
    <source>
        <strain evidence="2">cv. Salinas</strain>
        <tissue evidence="1">Seedlings</tissue>
    </source>
</reference>
<proteinExistence type="predicted"/>
<dbReference type="Proteomes" id="UP000235145">
    <property type="component" value="Unassembled WGS sequence"/>
</dbReference>
<comment type="caution">
    <text evidence="1">The sequence shown here is derived from an EMBL/GenBank/DDBJ whole genome shotgun (WGS) entry which is preliminary data.</text>
</comment>